<dbReference type="Pfam" id="PF14249">
    <property type="entry name" value="Tocopherol_cycl"/>
    <property type="match status" value="1"/>
</dbReference>
<dbReference type="EMBL" id="DVFK01000009">
    <property type="protein sequence ID" value="HIQ66970.1"/>
    <property type="molecule type" value="Genomic_DNA"/>
</dbReference>
<protein>
    <recommendedName>
        <fullName evidence="3">Tocopherol cyclase</fullName>
    </recommendedName>
</protein>
<dbReference type="Proteomes" id="UP000886796">
    <property type="component" value="Unassembled WGS sequence"/>
</dbReference>
<evidence type="ECO:0000313" key="1">
    <source>
        <dbReference type="EMBL" id="HIQ66970.1"/>
    </source>
</evidence>
<reference evidence="1" key="1">
    <citation type="submission" date="2020-10" db="EMBL/GenBank/DDBJ databases">
        <authorList>
            <person name="Gilroy R."/>
        </authorList>
    </citation>
    <scope>NUCLEOTIDE SEQUENCE</scope>
    <source>
        <strain evidence="1">13361</strain>
    </source>
</reference>
<reference evidence="1" key="2">
    <citation type="journal article" date="2021" name="PeerJ">
        <title>Extensive microbial diversity within the chicken gut microbiome revealed by metagenomics and culture.</title>
        <authorList>
            <person name="Gilroy R."/>
            <person name="Ravi A."/>
            <person name="Getino M."/>
            <person name="Pursley I."/>
            <person name="Horton D.L."/>
            <person name="Alikhan N.F."/>
            <person name="Baker D."/>
            <person name="Gharbi K."/>
            <person name="Hall N."/>
            <person name="Watson M."/>
            <person name="Adriaenssens E.M."/>
            <person name="Foster-Nyarko E."/>
            <person name="Jarju S."/>
            <person name="Secka A."/>
            <person name="Antonio M."/>
            <person name="Oren A."/>
            <person name="Chaudhuri R.R."/>
            <person name="La Ragione R."/>
            <person name="Hildebrand F."/>
            <person name="Pallen M.J."/>
        </authorList>
    </citation>
    <scope>NUCLEOTIDE SEQUENCE</scope>
    <source>
        <strain evidence="1">13361</strain>
    </source>
</reference>
<organism evidence="1 2">
    <name type="scientific">Candidatus Faecousia excrementigallinarum</name>
    <dbReference type="NCBI Taxonomy" id="2840806"/>
    <lineage>
        <taxon>Bacteria</taxon>
        <taxon>Bacillati</taxon>
        <taxon>Bacillota</taxon>
        <taxon>Clostridia</taxon>
        <taxon>Eubacteriales</taxon>
        <taxon>Oscillospiraceae</taxon>
        <taxon>Faecousia</taxon>
    </lineage>
</organism>
<name>A0A9D0Z0Z5_9FIRM</name>
<gene>
    <name evidence="1" type="ORF">IAB74_00465</name>
</gene>
<dbReference type="InterPro" id="IPR025893">
    <property type="entry name" value="Tocopherol_cyclase"/>
</dbReference>
<proteinExistence type="predicted"/>
<dbReference type="SUPFAM" id="SSF159245">
    <property type="entry name" value="AttH-like"/>
    <property type="match status" value="1"/>
</dbReference>
<accession>A0A9D0Z0Z5</accession>
<comment type="caution">
    <text evidence="1">The sequence shown here is derived from an EMBL/GenBank/DDBJ whole genome shotgun (WGS) entry which is preliminary data.</text>
</comment>
<evidence type="ECO:0008006" key="3">
    <source>
        <dbReference type="Google" id="ProtNLM"/>
    </source>
</evidence>
<dbReference type="AlphaFoldDB" id="A0A9D0Z0Z5"/>
<dbReference type="GO" id="GO:0009976">
    <property type="term" value="F:tocopherol cyclase activity"/>
    <property type="evidence" value="ECO:0007669"/>
    <property type="project" value="InterPro"/>
</dbReference>
<sequence length="280" mass="31696">MHNYFEGWYFKCQDKDKTLALIPARHRFQGKTTCSLQVITDEKAFFIPLPWERLTFDKGNFTVRFGENQLGQQGIRLNLEGDGCRISGALDFGRFSPIASPIMGPFRLVPFLQCRHDVFSMSHRVTGEITVNGKVYAFSKGRGYIEGDRGRSFPPHYAWTHCFFPGGSLMACAAEIRPFGFTGVLGLIHFQGKEYRLATYLGAKAVTVQDGELVIRQGNWELRCTREAPAGHLLRAPEIGAMRRLIRESPSCEAFYSFRVKGQTVFSFATSQASFEFEYP</sequence>
<evidence type="ECO:0000313" key="2">
    <source>
        <dbReference type="Proteomes" id="UP000886796"/>
    </source>
</evidence>